<comment type="caution">
    <text evidence="8">The sequence shown here is derived from an EMBL/GenBank/DDBJ whole genome shotgun (WGS) entry which is preliminary data.</text>
</comment>
<feature type="domain" description="Lipopolysaccharide assembly protein A" evidence="7">
    <location>
        <begin position="106"/>
        <end position="161"/>
    </location>
</feature>
<evidence type="ECO:0000259" key="7">
    <source>
        <dbReference type="Pfam" id="PF06305"/>
    </source>
</evidence>
<reference evidence="9" key="1">
    <citation type="journal article" date="2019" name="Int. J. Syst. Evol. Microbiol.">
        <title>The Global Catalogue of Microorganisms (GCM) 10K type strain sequencing project: providing services to taxonomists for standard genome sequencing and annotation.</title>
        <authorList>
            <consortium name="The Broad Institute Genomics Platform"/>
            <consortium name="The Broad Institute Genome Sequencing Center for Infectious Disease"/>
            <person name="Wu L."/>
            <person name="Ma J."/>
        </authorList>
    </citation>
    <scope>NUCLEOTIDE SEQUENCE [LARGE SCALE GENOMIC DNA]</scope>
    <source>
        <strain evidence="9">NBRC 106593</strain>
    </source>
</reference>
<dbReference type="RefSeq" id="WP_377822972.1">
    <property type="nucleotide sequence ID" value="NZ_JBHSWJ010000002.1"/>
</dbReference>
<keyword evidence="1" id="KW-1003">Cell membrane</keyword>
<evidence type="ECO:0000256" key="3">
    <source>
        <dbReference type="ARBA" id="ARBA00022989"/>
    </source>
</evidence>
<keyword evidence="2 6" id="KW-0812">Transmembrane</keyword>
<evidence type="ECO:0000313" key="9">
    <source>
        <dbReference type="Proteomes" id="UP001596356"/>
    </source>
</evidence>
<dbReference type="InterPro" id="IPR010445">
    <property type="entry name" value="LapA_dom"/>
</dbReference>
<evidence type="ECO:0000256" key="1">
    <source>
        <dbReference type="ARBA" id="ARBA00022475"/>
    </source>
</evidence>
<evidence type="ECO:0000256" key="2">
    <source>
        <dbReference type="ARBA" id="ARBA00022692"/>
    </source>
</evidence>
<feature type="compositionally biased region" description="Polar residues" evidence="5">
    <location>
        <begin position="1"/>
        <end position="10"/>
    </location>
</feature>
<feature type="region of interest" description="Disordered" evidence="5">
    <location>
        <begin position="1"/>
        <end position="71"/>
    </location>
</feature>
<keyword evidence="3 6" id="KW-1133">Transmembrane helix</keyword>
<sequence length="164" mass="17094">MTDKGSSTPQPHGADQAPERVSAARASTDEAVPGQATAPANAGTPPKGEPQDSRKAAGKPVEPAAPSQAEELAQSDLLHRTRASIWYIGLIIMAILLILLMIFIGQNLNKVTIHFLGLSGQVSIAIALVIAAVAGILLVAIPGGIRMMQLRKRVKGLSKAVLKP</sequence>
<accession>A0ABW2AVK1</accession>
<evidence type="ECO:0000256" key="5">
    <source>
        <dbReference type="SAM" id="MobiDB-lite"/>
    </source>
</evidence>
<feature type="transmembrane region" description="Helical" evidence="6">
    <location>
        <begin position="124"/>
        <end position="145"/>
    </location>
</feature>
<proteinExistence type="predicted"/>
<feature type="transmembrane region" description="Helical" evidence="6">
    <location>
        <begin position="85"/>
        <end position="104"/>
    </location>
</feature>
<dbReference type="Proteomes" id="UP001596356">
    <property type="component" value="Unassembled WGS sequence"/>
</dbReference>
<dbReference type="Pfam" id="PF06305">
    <property type="entry name" value="LapA_dom"/>
    <property type="match status" value="1"/>
</dbReference>
<protein>
    <submittedName>
        <fullName evidence="8">Lipopolysaccharide assembly protein LapA domain-containing protein</fullName>
    </submittedName>
</protein>
<name>A0ABW2AVK1_9MICO</name>
<evidence type="ECO:0000313" key="8">
    <source>
        <dbReference type="EMBL" id="MFC6714510.1"/>
    </source>
</evidence>
<dbReference type="EMBL" id="JBHSWJ010000002">
    <property type="protein sequence ID" value="MFC6714510.1"/>
    <property type="molecule type" value="Genomic_DNA"/>
</dbReference>
<organism evidence="8 9">
    <name type="scientific">Branchiibius cervicis</name>
    <dbReference type="NCBI Taxonomy" id="908252"/>
    <lineage>
        <taxon>Bacteria</taxon>
        <taxon>Bacillati</taxon>
        <taxon>Actinomycetota</taxon>
        <taxon>Actinomycetes</taxon>
        <taxon>Micrococcales</taxon>
        <taxon>Dermacoccaceae</taxon>
        <taxon>Branchiibius</taxon>
    </lineage>
</organism>
<evidence type="ECO:0000256" key="6">
    <source>
        <dbReference type="SAM" id="Phobius"/>
    </source>
</evidence>
<keyword evidence="9" id="KW-1185">Reference proteome</keyword>
<gene>
    <name evidence="8" type="ORF">ACFQBT_12060</name>
</gene>
<evidence type="ECO:0000256" key="4">
    <source>
        <dbReference type="ARBA" id="ARBA00023136"/>
    </source>
</evidence>
<keyword evidence="4 6" id="KW-0472">Membrane</keyword>